<dbReference type="PANTHER" id="PTHR14628">
    <property type="entry name" value="BEN DOMAIN-CONTAINING PROTEIN 5"/>
    <property type="match status" value="1"/>
</dbReference>
<evidence type="ECO:0000313" key="3">
    <source>
        <dbReference type="EMBL" id="MXU99887.1"/>
    </source>
</evidence>
<feature type="domain" description="BEN" evidence="2">
    <location>
        <begin position="395"/>
        <end position="504"/>
    </location>
</feature>
<evidence type="ECO:0000256" key="1">
    <source>
        <dbReference type="SAM" id="MobiDB-lite"/>
    </source>
</evidence>
<dbReference type="PANTHER" id="PTHR14628:SF1">
    <property type="entry name" value="BEN DOMAIN-CONTAINING PROTEIN 5"/>
    <property type="match status" value="1"/>
</dbReference>
<dbReference type="PROSITE" id="PS51457">
    <property type="entry name" value="BEN"/>
    <property type="match status" value="1"/>
</dbReference>
<dbReference type="Gene3D" id="1.10.10.2590">
    <property type="entry name" value="BEN domain"/>
    <property type="match status" value="1"/>
</dbReference>
<feature type="compositionally biased region" description="Polar residues" evidence="1">
    <location>
        <begin position="206"/>
        <end position="215"/>
    </location>
</feature>
<accession>A0A6B0VC77</accession>
<evidence type="ECO:0000259" key="2">
    <source>
        <dbReference type="PROSITE" id="PS51457"/>
    </source>
</evidence>
<reference evidence="3" key="1">
    <citation type="submission" date="2019-12" db="EMBL/GenBank/DDBJ databases">
        <title>An insight into the sialome of adult female Ixodes ricinus ticks feeding for 6 days.</title>
        <authorList>
            <person name="Perner J."/>
            <person name="Ribeiro J.M.C."/>
        </authorList>
    </citation>
    <scope>NUCLEOTIDE SEQUENCE</scope>
    <source>
        <strain evidence="3">Semi-engorged</strain>
        <tissue evidence="3">Salivary glands</tissue>
    </source>
</reference>
<protein>
    <submittedName>
        <fullName evidence="3">Putative signal recognition particle protein</fullName>
    </submittedName>
</protein>
<sequence length="517" mass="55664">MYAFVKYKDNHRAIMPVSLIENLAPTSTEDIPQRTVRAYWRSSDGEDEGHYDANVVLLGATRDALITEIAKKKRMAVPKVFEDLSLTTPACAVAVTAKAQKANRIKAKKRLMSAIAEKKKRQHLEIDTDSSGDELVEKRLLKKAVEEGDKLRRKLRESQETTRRLTAALLYNIEASLPNASLQQDAVRDCSHGGAMAKEGVEKVASTTRKFSTSGRHADSALTNGAEDVHPSGHFAGAGGKHADSALTNGAEEVHPSSHFAGAGGKHGSALTNEAKEVHPSGHFAGGKHAGSALAKEVHPSGHCVGGKHADSALTNEAEEVHPSGHFAGAGGKHEDSALIKEVAQKENHPTSCLGGAKKKARVAVAPNAVPPRSDSGNHDFPAELAEIDGRVHLKYGIFVTSQQLQKAMLKAKTDSKFTKLITRSVYTDEELMNRSLTGQPSRRNIKLGANGKRELTPRKVDAIGVALGHFVDSRIREGVTREARVGAVRGILSNFLVDHNRADERAAKRAIAKSQQ</sequence>
<dbReference type="InterPro" id="IPR018379">
    <property type="entry name" value="BEN_domain"/>
</dbReference>
<organism evidence="3">
    <name type="scientific">Ixodes ricinus</name>
    <name type="common">Common tick</name>
    <name type="synonym">Acarus ricinus</name>
    <dbReference type="NCBI Taxonomy" id="34613"/>
    <lineage>
        <taxon>Eukaryota</taxon>
        <taxon>Metazoa</taxon>
        <taxon>Ecdysozoa</taxon>
        <taxon>Arthropoda</taxon>
        <taxon>Chelicerata</taxon>
        <taxon>Arachnida</taxon>
        <taxon>Acari</taxon>
        <taxon>Parasitiformes</taxon>
        <taxon>Ixodida</taxon>
        <taxon>Ixodoidea</taxon>
        <taxon>Ixodidae</taxon>
        <taxon>Ixodinae</taxon>
        <taxon>Ixodes</taxon>
    </lineage>
</organism>
<dbReference type="GO" id="GO:0003677">
    <property type="term" value="F:DNA binding"/>
    <property type="evidence" value="ECO:0007669"/>
    <property type="project" value="InterPro"/>
</dbReference>
<dbReference type="InterPro" id="IPR040391">
    <property type="entry name" value="BEND5"/>
</dbReference>
<proteinExistence type="predicted"/>
<dbReference type="AlphaFoldDB" id="A0A6B0VC77"/>
<feature type="region of interest" description="Disordered" evidence="1">
    <location>
        <begin position="279"/>
        <end position="306"/>
    </location>
</feature>
<feature type="region of interest" description="Disordered" evidence="1">
    <location>
        <begin position="206"/>
        <end position="245"/>
    </location>
</feature>
<dbReference type="EMBL" id="GIFC01017804">
    <property type="protein sequence ID" value="MXU99887.1"/>
    <property type="molecule type" value="Transcribed_RNA"/>
</dbReference>
<dbReference type="GO" id="GO:0045892">
    <property type="term" value="P:negative regulation of DNA-templated transcription"/>
    <property type="evidence" value="ECO:0007669"/>
    <property type="project" value="InterPro"/>
</dbReference>
<name>A0A6B0VC77_IXORI</name>